<sequence length="129" mass="14973">MNFNEAMQMLGSKLQGKYGHLGFKYKKSDKTLTRHSKNFTYMIAFSSFGGNTKDNIGIEVCYIINTRPYDPYGYAKPDINTQPLFYSLRDNEIYLDIGNEEKIDNAFEIVCQWMDQLLIPKMNELCAIE</sequence>
<evidence type="ECO:0008006" key="3">
    <source>
        <dbReference type="Google" id="ProtNLM"/>
    </source>
</evidence>
<gene>
    <name evidence="1" type="ORF">DXC40_13265</name>
</gene>
<accession>A0A3E3II49</accession>
<name>A0A3E3II49_9FIRM</name>
<organism evidence="1 2">
    <name type="scientific">Anaerotruncus colihominis</name>
    <dbReference type="NCBI Taxonomy" id="169435"/>
    <lineage>
        <taxon>Bacteria</taxon>
        <taxon>Bacillati</taxon>
        <taxon>Bacillota</taxon>
        <taxon>Clostridia</taxon>
        <taxon>Eubacteriales</taxon>
        <taxon>Oscillospiraceae</taxon>
        <taxon>Anaerotruncus</taxon>
    </lineage>
</organism>
<dbReference type="Proteomes" id="UP000260828">
    <property type="component" value="Unassembled WGS sequence"/>
</dbReference>
<evidence type="ECO:0000313" key="1">
    <source>
        <dbReference type="EMBL" id="RGE66736.1"/>
    </source>
</evidence>
<dbReference type="EMBL" id="QVME01000007">
    <property type="protein sequence ID" value="RGE66736.1"/>
    <property type="molecule type" value="Genomic_DNA"/>
</dbReference>
<protein>
    <recommendedName>
        <fullName evidence="3">DUF4304 domain-containing protein</fullName>
    </recommendedName>
</protein>
<comment type="caution">
    <text evidence="1">The sequence shown here is derived from an EMBL/GenBank/DDBJ whole genome shotgun (WGS) entry which is preliminary data.</text>
</comment>
<dbReference type="AlphaFoldDB" id="A0A3E3II49"/>
<evidence type="ECO:0000313" key="2">
    <source>
        <dbReference type="Proteomes" id="UP000260828"/>
    </source>
</evidence>
<dbReference type="RefSeq" id="WP_117546730.1">
    <property type="nucleotide sequence ID" value="NZ_QVME01000007.1"/>
</dbReference>
<reference evidence="1 2" key="1">
    <citation type="submission" date="2018-08" db="EMBL/GenBank/DDBJ databases">
        <title>A genome reference for cultivated species of the human gut microbiota.</title>
        <authorList>
            <person name="Zou Y."/>
            <person name="Xue W."/>
            <person name="Luo G."/>
        </authorList>
    </citation>
    <scope>NUCLEOTIDE SEQUENCE [LARGE SCALE GENOMIC DNA]</scope>
    <source>
        <strain evidence="1 2">TF05-12AC</strain>
    </source>
</reference>
<proteinExistence type="predicted"/>